<dbReference type="Gene3D" id="3.10.20.90">
    <property type="entry name" value="Phosphatidylinositol 3-kinase Catalytic Subunit, Chain A, domain 1"/>
    <property type="match status" value="1"/>
</dbReference>
<feature type="compositionally biased region" description="Basic and acidic residues" evidence="1">
    <location>
        <begin position="49"/>
        <end position="68"/>
    </location>
</feature>
<dbReference type="SUPFAM" id="SSF54236">
    <property type="entry name" value="Ubiquitin-like"/>
    <property type="match status" value="1"/>
</dbReference>
<feature type="domain" description="PUB" evidence="2">
    <location>
        <begin position="143"/>
        <end position="193"/>
    </location>
</feature>
<dbReference type="Pfam" id="PF09409">
    <property type="entry name" value="PUB"/>
    <property type="match status" value="1"/>
</dbReference>
<dbReference type="InterPro" id="IPR029071">
    <property type="entry name" value="Ubiquitin-like_domsf"/>
</dbReference>
<dbReference type="AlphaFoldDB" id="A0A9W6X9I3"/>
<comment type="caution">
    <text evidence="3">The sequence shown here is derived from an EMBL/GenBank/DDBJ whole genome shotgun (WGS) entry which is preliminary data.</text>
</comment>
<evidence type="ECO:0000256" key="1">
    <source>
        <dbReference type="SAM" id="MobiDB-lite"/>
    </source>
</evidence>
<dbReference type="EMBL" id="BSXW01001156">
    <property type="protein sequence ID" value="GMF34124.1"/>
    <property type="molecule type" value="Genomic_DNA"/>
</dbReference>
<reference evidence="3" key="1">
    <citation type="submission" date="2023-04" db="EMBL/GenBank/DDBJ databases">
        <title>Phytophthora lilii NBRC 32176.</title>
        <authorList>
            <person name="Ichikawa N."/>
            <person name="Sato H."/>
            <person name="Tonouchi N."/>
        </authorList>
    </citation>
    <scope>NUCLEOTIDE SEQUENCE</scope>
    <source>
        <strain evidence="3">NBRC 32176</strain>
    </source>
</reference>
<sequence length="472" mass="52518">MFRVQVADGQLAPTVPKLQIAPAPHVSFAPPAKTPSPPTKTEAVSSAHVHHEEDVEMKEISNEELTSEEKAAEVKNPSLNSFDALQLLRDNSFDAVSRTAVITLMKIVTNILSDPGKVRVPGYFCNMDTQMLVLFVPLMYLGNEKMRSIRLSNAAFQRSVVNVKGGLEFLKSIGFVVVPETQVLVLSPASNEQRVLEEGLRLLHAEANDLYISPDKLPTVSKTKEDPDFDVFKTQITRVQMQPRGPSTTEVLVDTLRTKQDQLVGREKPPRNTSIALEGRRSGGRIELSDVATESERSDAQLLISSLKARREEMEKAKVEGVSIGAHPCSVSRPRYVTFIITEDTNICSPQWIAVMQASFHPNETIQDVMDHVSECLNDQFKHSKFYLYVTPPTQKLAATKSLAELNLVPAALTYLSWLEMPPQTEVTNIGFYFRSDLLVDERAESKETPDPLESVNYPKPLTLGKFVQAFA</sequence>
<dbReference type="PANTHER" id="PTHR46467">
    <property type="entry name" value="TETHER CONTAINING UBX DOMAIN FOR GLUT4"/>
    <property type="match status" value="1"/>
</dbReference>
<dbReference type="CDD" id="cd16118">
    <property type="entry name" value="UBX2_UBXN9"/>
    <property type="match status" value="1"/>
</dbReference>
<dbReference type="InterPro" id="IPR018997">
    <property type="entry name" value="PUB_domain"/>
</dbReference>
<proteinExistence type="predicted"/>
<dbReference type="Proteomes" id="UP001165083">
    <property type="component" value="Unassembled WGS sequence"/>
</dbReference>
<accession>A0A9W6X9I3</accession>
<evidence type="ECO:0000313" key="3">
    <source>
        <dbReference type="EMBL" id="GMF34124.1"/>
    </source>
</evidence>
<dbReference type="CDD" id="cd09212">
    <property type="entry name" value="PUB"/>
    <property type="match status" value="1"/>
</dbReference>
<dbReference type="PANTHER" id="PTHR46467:SF1">
    <property type="entry name" value="TETHER CONTAINING UBX DOMAIN FOR GLUT4"/>
    <property type="match status" value="1"/>
</dbReference>
<protein>
    <submittedName>
        <fullName evidence="3">Unnamed protein product</fullName>
    </submittedName>
</protein>
<feature type="region of interest" description="Disordered" evidence="1">
    <location>
        <begin position="25"/>
        <end position="68"/>
    </location>
</feature>
<dbReference type="SUPFAM" id="SSF143503">
    <property type="entry name" value="PUG domain-like"/>
    <property type="match status" value="1"/>
</dbReference>
<dbReference type="GO" id="GO:0005634">
    <property type="term" value="C:nucleus"/>
    <property type="evidence" value="ECO:0007669"/>
    <property type="project" value="TreeGrafter"/>
</dbReference>
<evidence type="ECO:0000259" key="2">
    <source>
        <dbReference type="Pfam" id="PF09409"/>
    </source>
</evidence>
<dbReference type="GO" id="GO:0005737">
    <property type="term" value="C:cytoplasm"/>
    <property type="evidence" value="ECO:0007669"/>
    <property type="project" value="TreeGrafter"/>
</dbReference>
<keyword evidence="4" id="KW-1185">Reference proteome</keyword>
<dbReference type="GO" id="GO:0006886">
    <property type="term" value="P:intracellular protein transport"/>
    <property type="evidence" value="ECO:0007669"/>
    <property type="project" value="TreeGrafter"/>
</dbReference>
<organism evidence="3 4">
    <name type="scientific">Phytophthora lilii</name>
    <dbReference type="NCBI Taxonomy" id="2077276"/>
    <lineage>
        <taxon>Eukaryota</taxon>
        <taxon>Sar</taxon>
        <taxon>Stramenopiles</taxon>
        <taxon>Oomycota</taxon>
        <taxon>Peronosporomycetes</taxon>
        <taxon>Peronosporales</taxon>
        <taxon>Peronosporaceae</taxon>
        <taxon>Phytophthora</taxon>
    </lineage>
</organism>
<name>A0A9W6X9I3_9STRA</name>
<dbReference type="InterPro" id="IPR036339">
    <property type="entry name" value="PUB-like_dom_sf"/>
</dbReference>
<dbReference type="Gene3D" id="1.20.58.2190">
    <property type="match status" value="1"/>
</dbReference>
<evidence type="ECO:0000313" key="4">
    <source>
        <dbReference type="Proteomes" id="UP001165083"/>
    </source>
</evidence>
<dbReference type="GO" id="GO:0012506">
    <property type="term" value="C:vesicle membrane"/>
    <property type="evidence" value="ECO:0007669"/>
    <property type="project" value="TreeGrafter"/>
</dbReference>
<gene>
    <name evidence="3" type="ORF">Plil01_001454300</name>
</gene>
<dbReference type="OrthoDB" id="440781at2759"/>